<reference evidence="2 3" key="1">
    <citation type="journal article" date="2010" name="Proc. Natl. Acad. Sci. U.S.A.">
        <title>Insights into evolution of multicellular fungi from the assembled chromosomes of the mushroom Coprinopsis cinerea (Coprinus cinereus).</title>
        <authorList>
            <person name="Stajich J.E."/>
            <person name="Wilke S.K."/>
            <person name="Ahren D."/>
            <person name="Au C.H."/>
            <person name="Birren B.W."/>
            <person name="Borodovsky M."/>
            <person name="Burns C."/>
            <person name="Canback B."/>
            <person name="Casselton L.A."/>
            <person name="Cheng C.K."/>
            <person name="Deng J."/>
            <person name="Dietrich F.S."/>
            <person name="Fargo D.C."/>
            <person name="Farman M.L."/>
            <person name="Gathman A.C."/>
            <person name="Goldberg J."/>
            <person name="Guigo R."/>
            <person name="Hoegger P.J."/>
            <person name="Hooker J.B."/>
            <person name="Huggins A."/>
            <person name="James T.Y."/>
            <person name="Kamada T."/>
            <person name="Kilaru S."/>
            <person name="Kodira C."/>
            <person name="Kues U."/>
            <person name="Kupfer D."/>
            <person name="Kwan H.S."/>
            <person name="Lomsadze A."/>
            <person name="Li W."/>
            <person name="Lilly W.W."/>
            <person name="Ma L.J."/>
            <person name="Mackey A.J."/>
            <person name="Manning G."/>
            <person name="Martin F."/>
            <person name="Muraguchi H."/>
            <person name="Natvig D.O."/>
            <person name="Palmerini H."/>
            <person name="Ramesh M.A."/>
            <person name="Rehmeyer C.J."/>
            <person name="Roe B.A."/>
            <person name="Shenoy N."/>
            <person name="Stanke M."/>
            <person name="Ter-Hovhannisyan V."/>
            <person name="Tunlid A."/>
            <person name="Velagapudi R."/>
            <person name="Vision T.J."/>
            <person name="Zeng Q."/>
            <person name="Zolan M.E."/>
            <person name="Pukkila P.J."/>
        </authorList>
    </citation>
    <scope>NUCLEOTIDE SEQUENCE [LARGE SCALE GENOMIC DNA]</scope>
    <source>
        <strain evidence="3">Okayama-7 / 130 / ATCC MYA-4618 / FGSC 9003</strain>
    </source>
</reference>
<dbReference type="EMBL" id="AACS02000010">
    <property type="protein sequence ID" value="EFI26845.1"/>
    <property type="molecule type" value="Genomic_DNA"/>
</dbReference>
<dbReference type="Proteomes" id="UP000001861">
    <property type="component" value="Unassembled WGS sequence"/>
</dbReference>
<organism evidence="2 3">
    <name type="scientific">Coprinopsis cinerea (strain Okayama-7 / 130 / ATCC MYA-4618 / FGSC 9003)</name>
    <name type="common">Inky cap fungus</name>
    <name type="synonym">Hormographiella aspergillata</name>
    <dbReference type="NCBI Taxonomy" id="240176"/>
    <lineage>
        <taxon>Eukaryota</taxon>
        <taxon>Fungi</taxon>
        <taxon>Dikarya</taxon>
        <taxon>Basidiomycota</taxon>
        <taxon>Agaricomycotina</taxon>
        <taxon>Agaricomycetes</taxon>
        <taxon>Agaricomycetidae</taxon>
        <taxon>Agaricales</taxon>
        <taxon>Agaricineae</taxon>
        <taxon>Psathyrellaceae</taxon>
        <taxon>Coprinopsis</taxon>
    </lineage>
</organism>
<sequence length="63" mass="6784">MATLSCGALDIAFGSSEVATVATFSRHQNTNVMEESDPTQRVQTPDYPKVRGRKGSGKATREP</sequence>
<keyword evidence="3" id="KW-1185">Reference proteome</keyword>
<feature type="region of interest" description="Disordered" evidence="1">
    <location>
        <begin position="29"/>
        <end position="63"/>
    </location>
</feature>
<dbReference type="GeneID" id="9380368"/>
<comment type="caution">
    <text evidence="2">The sequence shown here is derived from an EMBL/GenBank/DDBJ whole genome shotgun (WGS) entry which is preliminary data.</text>
</comment>
<evidence type="ECO:0000313" key="2">
    <source>
        <dbReference type="EMBL" id="EFI26845.1"/>
    </source>
</evidence>
<proteinExistence type="predicted"/>
<evidence type="ECO:0000313" key="3">
    <source>
        <dbReference type="Proteomes" id="UP000001861"/>
    </source>
</evidence>
<accession>D6RQ72</accession>
<dbReference type="VEuPathDB" id="FungiDB:CC1G_15247"/>
<gene>
    <name evidence="2" type="ORF">CC1G_15247</name>
</gene>
<dbReference type="RefSeq" id="XP_002910339.1">
    <property type="nucleotide sequence ID" value="XM_002910293.1"/>
</dbReference>
<dbReference type="InParanoid" id="D6RQ72"/>
<dbReference type="AlphaFoldDB" id="D6RQ72"/>
<feature type="compositionally biased region" description="Polar residues" evidence="1">
    <location>
        <begin position="29"/>
        <end position="43"/>
    </location>
</feature>
<name>D6RQ72_COPC7</name>
<dbReference type="KEGG" id="cci:CC1G_15247"/>
<evidence type="ECO:0000256" key="1">
    <source>
        <dbReference type="SAM" id="MobiDB-lite"/>
    </source>
</evidence>
<protein>
    <submittedName>
        <fullName evidence="2">Uncharacterized protein</fullName>
    </submittedName>
</protein>
<dbReference type="HOGENOM" id="CLU_2885675_0_0_1"/>